<evidence type="ECO:0000256" key="2">
    <source>
        <dbReference type="ARBA" id="ARBA00012423"/>
    </source>
</evidence>
<dbReference type="EC" id="3.1.2.22" evidence="2"/>
<dbReference type="InterPro" id="IPR050565">
    <property type="entry name" value="LYPA1-2/EST-like"/>
</dbReference>
<dbReference type="PANTHER" id="PTHR10655:SF13">
    <property type="entry name" value="ACYL-PROTEIN THIOESTERASE 2"/>
    <property type="match status" value="1"/>
</dbReference>
<feature type="domain" description="Phospholipase/carboxylesterase/thioesterase" evidence="3">
    <location>
        <begin position="1"/>
        <end position="53"/>
    </location>
</feature>
<dbReference type="GO" id="GO:0008474">
    <property type="term" value="F:palmitoyl-(protein) hydrolase activity"/>
    <property type="evidence" value="ECO:0007669"/>
    <property type="project" value="UniProtKB-EC"/>
</dbReference>
<name>A0A093J7V5_EURHL</name>
<proteinExistence type="inferred from homology"/>
<keyword evidence="5" id="KW-1185">Reference proteome</keyword>
<evidence type="ECO:0000259" key="3">
    <source>
        <dbReference type="Pfam" id="PF02230"/>
    </source>
</evidence>
<evidence type="ECO:0000313" key="4">
    <source>
        <dbReference type="EMBL" id="KFW07992.1"/>
    </source>
</evidence>
<dbReference type="GO" id="GO:0005737">
    <property type="term" value="C:cytoplasm"/>
    <property type="evidence" value="ECO:0007669"/>
    <property type="project" value="TreeGrafter"/>
</dbReference>
<dbReference type="InterPro" id="IPR029058">
    <property type="entry name" value="AB_hydrolase_fold"/>
</dbReference>
<feature type="non-terminal residue" evidence="4">
    <location>
        <position position="53"/>
    </location>
</feature>
<feature type="non-terminal residue" evidence="4">
    <location>
        <position position="1"/>
    </location>
</feature>
<sequence>NGVNKDIAILQCHGEMDPMIPVRFGALTAEKLKSVVTPTKVQFKTYPGVMHSS</sequence>
<dbReference type="EMBL" id="KK571934">
    <property type="protein sequence ID" value="KFW07992.1"/>
    <property type="molecule type" value="Genomic_DNA"/>
</dbReference>
<comment type="similarity">
    <text evidence="1">Belongs to the AB hydrolase superfamily. AB hydrolase 2 family.</text>
</comment>
<dbReference type="GO" id="GO:0052689">
    <property type="term" value="F:carboxylic ester hydrolase activity"/>
    <property type="evidence" value="ECO:0007669"/>
    <property type="project" value="TreeGrafter"/>
</dbReference>
<dbReference type="InterPro" id="IPR003140">
    <property type="entry name" value="PLipase/COase/thioEstase"/>
</dbReference>
<reference evidence="4 5" key="1">
    <citation type="submission" date="2014-04" db="EMBL/GenBank/DDBJ databases">
        <title>Genome evolution of avian class.</title>
        <authorList>
            <person name="Zhang G."/>
            <person name="Li C."/>
        </authorList>
    </citation>
    <scope>NUCLEOTIDE SEQUENCE [LARGE SCALE GENOMIC DNA]</scope>
    <source>
        <strain evidence="4">BGI_N326</strain>
    </source>
</reference>
<dbReference type="PANTHER" id="PTHR10655">
    <property type="entry name" value="LYSOPHOSPHOLIPASE-RELATED"/>
    <property type="match status" value="1"/>
</dbReference>
<protein>
    <recommendedName>
        <fullName evidence="2">palmitoyl-protein hydrolase</fullName>
        <ecNumber evidence="2">3.1.2.22</ecNumber>
    </recommendedName>
</protein>
<dbReference type="SUPFAM" id="SSF53474">
    <property type="entry name" value="alpha/beta-Hydrolases"/>
    <property type="match status" value="1"/>
</dbReference>
<evidence type="ECO:0000313" key="5">
    <source>
        <dbReference type="Proteomes" id="UP000054232"/>
    </source>
</evidence>
<organism evidence="4 5">
    <name type="scientific">Eurypyga helias</name>
    <name type="common">Sunbittern</name>
    <name type="synonym">Ardea helias</name>
    <dbReference type="NCBI Taxonomy" id="54383"/>
    <lineage>
        <taxon>Eukaryota</taxon>
        <taxon>Metazoa</taxon>
        <taxon>Chordata</taxon>
        <taxon>Craniata</taxon>
        <taxon>Vertebrata</taxon>
        <taxon>Euteleostomi</taxon>
        <taxon>Archelosauria</taxon>
        <taxon>Archosauria</taxon>
        <taxon>Dinosauria</taxon>
        <taxon>Saurischia</taxon>
        <taxon>Theropoda</taxon>
        <taxon>Coelurosauria</taxon>
        <taxon>Aves</taxon>
        <taxon>Neognathae</taxon>
        <taxon>Neoaves</taxon>
        <taxon>Phaethontimorphae</taxon>
        <taxon>Eurypygiformes</taxon>
        <taxon>Eurypygidae</taxon>
        <taxon>Eurypyga</taxon>
    </lineage>
</organism>
<dbReference type="AlphaFoldDB" id="A0A093J7V5"/>
<evidence type="ECO:0000256" key="1">
    <source>
        <dbReference type="ARBA" id="ARBA00006499"/>
    </source>
</evidence>
<dbReference type="Proteomes" id="UP000054232">
    <property type="component" value="Unassembled WGS sequence"/>
</dbReference>
<accession>A0A093J7V5</accession>
<dbReference type="Pfam" id="PF02230">
    <property type="entry name" value="Abhydrolase_2"/>
    <property type="match status" value="1"/>
</dbReference>
<dbReference type="Gene3D" id="3.40.50.1820">
    <property type="entry name" value="alpha/beta hydrolase"/>
    <property type="match status" value="1"/>
</dbReference>
<gene>
    <name evidence="4" type="ORF">N326_07365</name>
</gene>